<evidence type="ECO:0000313" key="6">
    <source>
        <dbReference type="Proteomes" id="UP000290057"/>
    </source>
</evidence>
<reference evidence="5 6" key="1">
    <citation type="submission" date="2019-01" db="EMBL/GenBank/DDBJ databases">
        <title>Complete genome sequence of Erythrobacter flavus KJ5.</title>
        <authorList>
            <person name="Kanesaki Y."/>
            <person name="Brotosudarmo T."/>
            <person name="Moriuchi R."/>
            <person name="Awai K."/>
        </authorList>
    </citation>
    <scope>NUCLEOTIDE SEQUENCE [LARGE SCALE GENOMIC DNA]</scope>
    <source>
        <strain evidence="5 6">KJ5</strain>
    </source>
</reference>
<dbReference type="HAMAP" id="MF_02128">
    <property type="entry name" value="TMP_kinase"/>
    <property type="match status" value="1"/>
</dbReference>
<feature type="binding site" evidence="2">
    <location>
        <position position="32"/>
    </location>
    <ligand>
        <name>Mg(2+)</name>
        <dbReference type="ChEBI" id="CHEBI:18420"/>
        <label>2</label>
    </ligand>
</feature>
<feature type="binding site" evidence="2">
    <location>
        <position position="103"/>
    </location>
    <ligand>
        <name>Mg(2+)</name>
        <dbReference type="ChEBI" id="CHEBI:18420"/>
        <label>1</label>
    </ligand>
</feature>
<keyword evidence="2" id="KW-0479">Metal-binding</keyword>
<feature type="binding site" evidence="2">
    <location>
        <begin position="102"/>
        <end position="103"/>
    </location>
    <ligand>
        <name>ATP</name>
        <dbReference type="ChEBI" id="CHEBI:30616"/>
    </ligand>
</feature>
<dbReference type="InterPro" id="IPR006283">
    <property type="entry name" value="ThiL-like"/>
</dbReference>
<feature type="binding site" evidence="2">
    <location>
        <position position="186"/>
    </location>
    <ligand>
        <name>Mg(2+)</name>
        <dbReference type="ChEBI" id="CHEBI:18420"/>
        <label>3</label>
    </ligand>
</feature>
<feature type="domain" description="PurM-like N-terminal" evidence="3">
    <location>
        <begin position="15"/>
        <end position="120"/>
    </location>
</feature>
<dbReference type="Pfam" id="PF00586">
    <property type="entry name" value="AIRS"/>
    <property type="match status" value="1"/>
</dbReference>
<feature type="binding site" evidence="2">
    <location>
        <position position="32"/>
    </location>
    <ligand>
        <name>Mg(2+)</name>
        <dbReference type="ChEBI" id="CHEBI:18420"/>
        <label>1</label>
    </ligand>
</feature>
<dbReference type="AlphaFoldDB" id="A0A3T1CHB4"/>
<feature type="binding site" evidence="2">
    <location>
        <position position="39"/>
    </location>
    <ligand>
        <name>substrate</name>
    </ligand>
</feature>
<keyword evidence="6" id="KW-1185">Reference proteome</keyword>
<evidence type="ECO:0000256" key="2">
    <source>
        <dbReference type="HAMAP-Rule" id="MF_02128"/>
    </source>
</evidence>
<dbReference type="NCBIfam" id="TIGR01379">
    <property type="entry name" value="thiL"/>
    <property type="match status" value="1"/>
</dbReference>
<accession>A0A3T1CHB4</accession>
<keyword evidence="2" id="KW-0547">Nucleotide-binding</keyword>
<dbReference type="PIRSF" id="PIRSF005303">
    <property type="entry name" value="Thiam_monoph_kin"/>
    <property type="match status" value="1"/>
</dbReference>
<dbReference type="Gene3D" id="3.90.650.10">
    <property type="entry name" value="PurM-like C-terminal domain"/>
    <property type="match status" value="1"/>
</dbReference>
<feature type="binding site" evidence="2">
    <location>
        <position position="16"/>
    </location>
    <ligand>
        <name>Mg(2+)</name>
        <dbReference type="ChEBI" id="CHEBI:18420"/>
        <label>3</label>
    </ligand>
</feature>
<gene>
    <name evidence="2 5" type="primary">thiL</name>
    <name evidence="5" type="ORF">EKJ_12310</name>
</gene>
<organism evidence="5 6">
    <name type="scientific">Qipengyuania flava</name>
    <dbReference type="NCBI Taxonomy" id="192812"/>
    <lineage>
        <taxon>Bacteria</taxon>
        <taxon>Pseudomonadati</taxon>
        <taxon>Pseudomonadota</taxon>
        <taxon>Alphaproteobacteria</taxon>
        <taxon>Sphingomonadales</taxon>
        <taxon>Erythrobacteraceae</taxon>
        <taxon>Qipengyuania</taxon>
    </lineage>
</organism>
<dbReference type="InterPro" id="IPR036921">
    <property type="entry name" value="PurM-like_N_sf"/>
</dbReference>
<feature type="binding site" evidence="2">
    <location>
        <position position="30"/>
    </location>
    <ligand>
        <name>Mg(2+)</name>
        <dbReference type="ChEBI" id="CHEBI:18420"/>
        <label>4</label>
    </ligand>
</feature>
<comment type="similarity">
    <text evidence="2">Belongs to the thiamine-monophosphate kinase family.</text>
</comment>
<feature type="binding site" evidence="2">
    <location>
        <position position="60"/>
    </location>
    <ligand>
        <name>Mg(2+)</name>
        <dbReference type="ChEBI" id="CHEBI:18420"/>
        <label>4</label>
    </ligand>
</feature>
<dbReference type="GO" id="GO:0000287">
    <property type="term" value="F:magnesium ion binding"/>
    <property type="evidence" value="ECO:0007669"/>
    <property type="project" value="UniProtKB-UniRule"/>
</dbReference>
<dbReference type="SUPFAM" id="SSF55326">
    <property type="entry name" value="PurM N-terminal domain-like"/>
    <property type="match status" value="1"/>
</dbReference>
<evidence type="ECO:0000259" key="4">
    <source>
        <dbReference type="Pfam" id="PF02769"/>
    </source>
</evidence>
<dbReference type="GO" id="GO:0009030">
    <property type="term" value="F:thiamine-phosphate kinase activity"/>
    <property type="evidence" value="ECO:0007669"/>
    <property type="project" value="UniProtKB-UniRule"/>
</dbReference>
<feature type="binding site" evidence="2">
    <location>
        <position position="16"/>
    </location>
    <ligand>
        <name>Mg(2+)</name>
        <dbReference type="ChEBI" id="CHEBI:18420"/>
        <label>4</label>
    </ligand>
</feature>
<feature type="binding site" evidence="2">
    <location>
        <position position="188"/>
    </location>
    <ligand>
        <name>ATP</name>
        <dbReference type="ChEBI" id="CHEBI:30616"/>
    </ligand>
</feature>
<comment type="pathway">
    <text evidence="2">Cofactor biosynthesis; thiamine diphosphate biosynthesis; thiamine diphosphate from thiamine phosphate: step 1/1.</text>
</comment>
<feature type="binding site" evidence="2">
    <location>
        <position position="129"/>
    </location>
    <ligand>
        <name>ATP</name>
        <dbReference type="ChEBI" id="CHEBI:30616"/>
    </ligand>
</feature>
<dbReference type="GO" id="GO:0009229">
    <property type="term" value="P:thiamine diphosphate biosynthetic process"/>
    <property type="evidence" value="ECO:0007669"/>
    <property type="project" value="UniProtKB-UniRule"/>
</dbReference>
<feature type="domain" description="PurM-like C-terminal" evidence="4">
    <location>
        <begin position="133"/>
        <end position="240"/>
    </location>
</feature>
<dbReference type="InterPro" id="IPR016188">
    <property type="entry name" value="PurM-like_N"/>
</dbReference>
<feature type="binding site" evidence="2">
    <location>
        <position position="60"/>
    </location>
    <ligand>
        <name>Mg(2+)</name>
        <dbReference type="ChEBI" id="CHEBI:18420"/>
        <label>3</label>
    </ligand>
</feature>
<keyword evidence="2 5" id="KW-0418">Kinase</keyword>
<protein>
    <recommendedName>
        <fullName evidence="2">Thiamine-monophosphate kinase</fullName>
        <shortName evidence="2">TMP kinase</shortName>
        <shortName evidence="2">Thiamine-phosphate kinase</shortName>
        <ecNumber evidence="2">2.7.4.16</ecNumber>
    </recommendedName>
</protein>
<dbReference type="InterPro" id="IPR010918">
    <property type="entry name" value="PurM-like_C_dom"/>
</dbReference>
<comment type="catalytic activity">
    <reaction evidence="2">
        <text>thiamine phosphate + ATP = thiamine diphosphate + ADP</text>
        <dbReference type="Rhea" id="RHEA:15913"/>
        <dbReference type="ChEBI" id="CHEBI:30616"/>
        <dbReference type="ChEBI" id="CHEBI:37575"/>
        <dbReference type="ChEBI" id="CHEBI:58937"/>
        <dbReference type="ChEBI" id="CHEBI:456216"/>
        <dbReference type="EC" id="2.7.4.16"/>
    </reaction>
</comment>
<keyword evidence="2" id="KW-0460">Magnesium</keyword>
<dbReference type="EC" id="2.7.4.16" evidence="2"/>
<keyword evidence="2" id="KW-0067">ATP-binding</keyword>
<dbReference type="Gene3D" id="3.30.1330.10">
    <property type="entry name" value="PurM-like, N-terminal domain"/>
    <property type="match status" value="1"/>
</dbReference>
<keyword evidence="2" id="KW-0808">Transferase</keyword>
<dbReference type="GO" id="GO:0009228">
    <property type="term" value="P:thiamine biosynthetic process"/>
    <property type="evidence" value="ECO:0007669"/>
    <property type="project" value="UniProtKB-KW"/>
</dbReference>
<dbReference type="Pfam" id="PF02769">
    <property type="entry name" value="AIRS_C"/>
    <property type="match status" value="1"/>
</dbReference>
<sequence length="277" mass="29502">MQALAKDPAARGLKDDAAVLPLGDDTLVITLDTLVQGVHVREDEDPADIAWKLIAVNLSDLAAKGAAPTGVLISHMLGEADDRFLGGLRAALETFEVPLLGGDTVRAEGRRVWGCTAIGRATHTPVPDRRGARPGDAIYVTGTLGRAMLGLHDRGSGSADDLAYRRPRPLLAEGRALAPLVTAMMDVSDGLLLDASRMAHASDTRFEIDSARVPAADRARADECMRWGDDYQLLFTVPDGVEIPVEAARIGTVREGPAGLWLDGRSAGEDKDLGYRH</sequence>
<evidence type="ECO:0000259" key="3">
    <source>
        <dbReference type="Pfam" id="PF00586"/>
    </source>
</evidence>
<dbReference type="InterPro" id="IPR036676">
    <property type="entry name" value="PurM-like_C_sf"/>
</dbReference>
<dbReference type="CDD" id="cd02194">
    <property type="entry name" value="ThiL"/>
    <property type="match status" value="1"/>
</dbReference>
<dbReference type="Proteomes" id="UP000290057">
    <property type="component" value="Chromosome"/>
</dbReference>
<comment type="caution">
    <text evidence="2">Lacks conserved residue(s) required for the propagation of feature annotation.</text>
</comment>
<dbReference type="UniPathway" id="UPA00060">
    <property type="reaction ID" value="UER00142"/>
</dbReference>
<name>A0A3T1CHB4_9SPHN</name>
<dbReference type="PANTHER" id="PTHR30270:SF0">
    <property type="entry name" value="THIAMINE-MONOPHOSPHATE KINASE"/>
    <property type="match status" value="1"/>
</dbReference>
<evidence type="ECO:0000256" key="1">
    <source>
        <dbReference type="ARBA" id="ARBA00022977"/>
    </source>
</evidence>
<feature type="binding site" evidence="2">
    <location>
        <position position="229"/>
    </location>
    <ligand>
        <name>substrate</name>
    </ligand>
</feature>
<dbReference type="PANTHER" id="PTHR30270">
    <property type="entry name" value="THIAMINE-MONOPHOSPHATE KINASE"/>
    <property type="match status" value="1"/>
</dbReference>
<comment type="miscellaneous">
    <text evidence="2">Reaction mechanism of ThiL seems to utilize a direct, inline transfer of the gamma-phosphate of ATP to TMP rather than a phosphorylated enzyme intermediate.</text>
</comment>
<feature type="binding site" evidence="2">
    <location>
        <position position="189"/>
    </location>
    <ligand>
        <name>Mg(2+)</name>
        <dbReference type="ChEBI" id="CHEBI:18420"/>
        <label>5</label>
    </ligand>
</feature>
<keyword evidence="1 2" id="KW-0784">Thiamine biosynthesis</keyword>
<dbReference type="GO" id="GO:0005524">
    <property type="term" value="F:ATP binding"/>
    <property type="evidence" value="ECO:0007669"/>
    <property type="project" value="UniProtKB-UniRule"/>
</dbReference>
<proteinExistence type="inferred from homology"/>
<comment type="function">
    <text evidence="2">Catalyzes the ATP-dependent phosphorylation of thiamine-monophosphate (TMP) to form thiamine-pyrophosphate (TPP), the active form of vitamin B1.</text>
</comment>
<evidence type="ECO:0000313" key="5">
    <source>
        <dbReference type="EMBL" id="BBI20384.1"/>
    </source>
</evidence>
<dbReference type="SUPFAM" id="SSF56042">
    <property type="entry name" value="PurM C-terminal domain-like"/>
    <property type="match status" value="1"/>
</dbReference>
<feature type="binding site" evidence="2">
    <location>
        <position position="60"/>
    </location>
    <ligand>
        <name>Mg(2+)</name>
        <dbReference type="ChEBI" id="CHEBI:18420"/>
        <label>2</label>
    </ligand>
</feature>
<dbReference type="EMBL" id="AP019389">
    <property type="protein sequence ID" value="BBI20384.1"/>
    <property type="molecule type" value="Genomic_DNA"/>
</dbReference>